<dbReference type="RefSeq" id="WP_345329647.1">
    <property type="nucleotide sequence ID" value="NZ_BAABJI010000001.1"/>
</dbReference>
<comment type="caution">
    <text evidence="1">The sequence shown here is derived from an EMBL/GenBank/DDBJ whole genome shotgun (WGS) entry which is preliminary data.</text>
</comment>
<gene>
    <name evidence="1" type="ORF">GCM10023313_08210</name>
</gene>
<name>A0ABP9FL90_9SPHI</name>
<dbReference type="EMBL" id="BAABJI010000001">
    <property type="protein sequence ID" value="GAA4907701.1"/>
    <property type="molecule type" value="Genomic_DNA"/>
</dbReference>
<organism evidence="1 2">
    <name type="scientific">Mucilaginibacter defluvii</name>
    <dbReference type="NCBI Taxonomy" id="1196019"/>
    <lineage>
        <taxon>Bacteria</taxon>
        <taxon>Pseudomonadati</taxon>
        <taxon>Bacteroidota</taxon>
        <taxon>Sphingobacteriia</taxon>
        <taxon>Sphingobacteriales</taxon>
        <taxon>Sphingobacteriaceae</taxon>
        <taxon>Mucilaginibacter</taxon>
    </lineage>
</organism>
<evidence type="ECO:0000313" key="2">
    <source>
        <dbReference type="Proteomes" id="UP001501436"/>
    </source>
</evidence>
<reference evidence="2" key="1">
    <citation type="journal article" date="2019" name="Int. J. Syst. Evol. Microbiol.">
        <title>The Global Catalogue of Microorganisms (GCM) 10K type strain sequencing project: providing services to taxonomists for standard genome sequencing and annotation.</title>
        <authorList>
            <consortium name="The Broad Institute Genomics Platform"/>
            <consortium name="The Broad Institute Genome Sequencing Center for Infectious Disease"/>
            <person name="Wu L."/>
            <person name="Ma J."/>
        </authorList>
    </citation>
    <scope>NUCLEOTIDE SEQUENCE [LARGE SCALE GENOMIC DNA]</scope>
    <source>
        <strain evidence="2">JCM 18283</strain>
    </source>
</reference>
<evidence type="ECO:0000313" key="1">
    <source>
        <dbReference type="EMBL" id="GAA4907701.1"/>
    </source>
</evidence>
<dbReference type="Proteomes" id="UP001501436">
    <property type="component" value="Unassembled WGS sequence"/>
</dbReference>
<accession>A0ABP9FL90</accession>
<keyword evidence="2" id="KW-1185">Reference proteome</keyword>
<sequence length="61" mass="6533">MNILKFIALGAAVAYGVSYLTKRDANGHSIVDDVLDKAPDLVNNLKKYGQDALDKAKAKAV</sequence>
<proteinExistence type="predicted"/>
<evidence type="ECO:0008006" key="3">
    <source>
        <dbReference type="Google" id="ProtNLM"/>
    </source>
</evidence>
<protein>
    <recommendedName>
        <fullName evidence="3">YtxH domain-containing protein</fullName>
    </recommendedName>
</protein>